<dbReference type="STRING" id="1619234.SAMN05421730_100958"/>
<dbReference type="AlphaFoldDB" id="A0A1D3TTD4"/>
<keyword evidence="2" id="KW-1185">Reference proteome</keyword>
<dbReference type="NCBIfam" id="TIGR01909">
    <property type="entry name" value="C_GCAxxG_C_C"/>
    <property type="match status" value="1"/>
</dbReference>
<name>A0A1D3TTD4_9FIRM</name>
<dbReference type="Proteomes" id="UP000199315">
    <property type="component" value="Unassembled WGS sequence"/>
</dbReference>
<evidence type="ECO:0000313" key="2">
    <source>
        <dbReference type="Proteomes" id="UP000199315"/>
    </source>
</evidence>
<dbReference type="RefSeq" id="WP_091233134.1">
    <property type="nucleotide sequence ID" value="NZ_FMKA01000009.1"/>
</dbReference>
<accession>A0A1D3TTD4</accession>
<dbReference type="OrthoDB" id="9791535at2"/>
<dbReference type="EMBL" id="FMKA01000009">
    <property type="protein sequence ID" value="SCP97242.1"/>
    <property type="molecule type" value="Genomic_DNA"/>
</dbReference>
<organism evidence="1 2">
    <name type="scientific">Anaerobium acetethylicum</name>
    <dbReference type="NCBI Taxonomy" id="1619234"/>
    <lineage>
        <taxon>Bacteria</taxon>
        <taxon>Bacillati</taxon>
        <taxon>Bacillota</taxon>
        <taxon>Clostridia</taxon>
        <taxon>Lachnospirales</taxon>
        <taxon>Lachnospiraceae</taxon>
        <taxon>Anaerobium</taxon>
    </lineage>
</organism>
<proteinExistence type="predicted"/>
<dbReference type="InterPro" id="IPR010181">
    <property type="entry name" value="CGCAxxGCC_motif"/>
</dbReference>
<evidence type="ECO:0000313" key="1">
    <source>
        <dbReference type="EMBL" id="SCP97242.1"/>
    </source>
</evidence>
<dbReference type="Pfam" id="PF09719">
    <property type="entry name" value="C_GCAxxG_C_C"/>
    <property type="match status" value="1"/>
</dbReference>
<gene>
    <name evidence="1" type="ORF">SAMN05421730_100958</name>
</gene>
<sequence>MEKSKEEIISAENRKGKSHSEIAEELFKNGYNCSQSVFLAFSDMYGIDVEAALRLSSSFGGGMGRLREVCGAVTGMFMVAGILYGYSDPKDHAAKTEHYKRIQYLAREFEEKNHSIICRELLGLGSGKDSPVPEQRTDEYYKKRACQELVAMAAEIMDKYIKEHEMQ</sequence>
<reference evidence="1 2" key="1">
    <citation type="submission" date="2016-09" db="EMBL/GenBank/DDBJ databases">
        <authorList>
            <person name="Capua I."/>
            <person name="De Benedictis P."/>
            <person name="Joannis T."/>
            <person name="Lombin L.H."/>
            <person name="Cattoli G."/>
        </authorList>
    </citation>
    <scope>NUCLEOTIDE SEQUENCE [LARGE SCALE GENOMIC DNA]</scope>
    <source>
        <strain evidence="1 2">GluBS11</strain>
    </source>
</reference>
<protein>
    <submittedName>
        <fullName evidence="1">C_GCAxxG_C_C family probable redox protein</fullName>
    </submittedName>
</protein>